<dbReference type="EMBL" id="LKAM01000001">
    <property type="protein sequence ID" value="KUM50266.1"/>
    <property type="molecule type" value="Genomic_DNA"/>
</dbReference>
<geneLocation type="mitochondrion" evidence="1"/>
<organism evidence="1">
    <name type="scientific">Picea glauca</name>
    <name type="common">White spruce</name>
    <name type="synonym">Pinus glauca</name>
    <dbReference type="NCBI Taxonomy" id="3330"/>
    <lineage>
        <taxon>Eukaryota</taxon>
        <taxon>Viridiplantae</taxon>
        <taxon>Streptophyta</taxon>
        <taxon>Embryophyta</taxon>
        <taxon>Tracheophyta</taxon>
        <taxon>Spermatophyta</taxon>
        <taxon>Pinopsida</taxon>
        <taxon>Pinidae</taxon>
        <taxon>Conifers I</taxon>
        <taxon>Pinales</taxon>
        <taxon>Pinaceae</taxon>
        <taxon>Picea</taxon>
    </lineage>
</organism>
<gene>
    <name evidence="1" type="ORF">ABT39_MTgene109</name>
</gene>
<proteinExistence type="predicted"/>
<dbReference type="AlphaFoldDB" id="A0A101M3A0"/>
<comment type="caution">
    <text evidence="1">The sequence shown here is derived from an EMBL/GenBank/DDBJ whole genome shotgun (WGS) entry which is preliminary data.</text>
</comment>
<sequence length="33" mass="3879">MEIILFLDLIGRLLVQQLVLMGMPIRRLLLLLM</sequence>
<reference evidence="1" key="1">
    <citation type="journal article" date="2015" name="Genome Biol. Evol.">
        <title>Organellar Genomes of White Spruce (Picea glauca): Assembly and Annotation.</title>
        <authorList>
            <person name="Jackman S.D."/>
            <person name="Warren R.L."/>
            <person name="Gibb E.A."/>
            <person name="Vandervalk B.P."/>
            <person name="Mohamadi H."/>
            <person name="Chu J."/>
            <person name="Raymond A."/>
            <person name="Pleasance S."/>
            <person name="Coope R."/>
            <person name="Wildung M.R."/>
            <person name="Ritland C.E."/>
            <person name="Bousquet J."/>
            <person name="Jones S.J."/>
            <person name="Bohlmann J."/>
            <person name="Birol I."/>
        </authorList>
    </citation>
    <scope>NUCLEOTIDE SEQUENCE [LARGE SCALE GENOMIC DNA]</scope>
    <source>
        <tissue evidence="1">Flushing bud</tissue>
    </source>
</reference>
<accession>A0A101M3A0</accession>
<protein>
    <submittedName>
        <fullName evidence="1">Uncharacterized protein</fullName>
    </submittedName>
</protein>
<name>A0A101M3A0_PICGL</name>
<evidence type="ECO:0000313" key="1">
    <source>
        <dbReference type="EMBL" id="KUM50266.1"/>
    </source>
</evidence>
<keyword evidence="1" id="KW-0496">Mitochondrion</keyword>